<evidence type="ECO:0000313" key="1">
    <source>
        <dbReference type="EMBL" id="GFQ65073.1"/>
    </source>
</evidence>
<dbReference type="AlphaFoldDB" id="A0A8X6K9E4"/>
<gene>
    <name evidence="1" type="ORF">TNCT_341681</name>
</gene>
<protein>
    <submittedName>
        <fullName evidence="1">Uncharacterized protein</fullName>
    </submittedName>
</protein>
<comment type="caution">
    <text evidence="1">The sequence shown here is derived from an EMBL/GenBank/DDBJ whole genome shotgun (WGS) entry which is preliminary data.</text>
</comment>
<name>A0A8X6K9E4_TRICU</name>
<reference evidence="1" key="1">
    <citation type="submission" date="2020-07" db="EMBL/GenBank/DDBJ databases">
        <title>Multicomponent nature underlies the extraordinary mechanical properties of spider dragline silk.</title>
        <authorList>
            <person name="Kono N."/>
            <person name="Nakamura H."/>
            <person name="Mori M."/>
            <person name="Yoshida Y."/>
            <person name="Ohtoshi R."/>
            <person name="Malay A.D."/>
            <person name="Moran D.A.P."/>
            <person name="Tomita M."/>
            <person name="Numata K."/>
            <person name="Arakawa K."/>
        </authorList>
    </citation>
    <scope>NUCLEOTIDE SEQUENCE</scope>
</reference>
<accession>A0A8X6K9E4</accession>
<sequence length="66" mass="7633">MGSRRMLEHFLSETCPHEHELVKKEERPLQYPGISSAIQPVPHSTDMSILDPPKKYGIVKNYVEEK</sequence>
<dbReference type="EMBL" id="BMAO01010133">
    <property type="protein sequence ID" value="GFQ65073.1"/>
    <property type="molecule type" value="Genomic_DNA"/>
</dbReference>
<dbReference type="OrthoDB" id="8063408at2759"/>
<proteinExistence type="predicted"/>
<evidence type="ECO:0000313" key="2">
    <source>
        <dbReference type="Proteomes" id="UP000887116"/>
    </source>
</evidence>
<keyword evidence="2" id="KW-1185">Reference proteome</keyword>
<dbReference type="Proteomes" id="UP000887116">
    <property type="component" value="Unassembled WGS sequence"/>
</dbReference>
<organism evidence="1 2">
    <name type="scientific">Trichonephila clavata</name>
    <name type="common">Joro spider</name>
    <name type="synonym">Nephila clavata</name>
    <dbReference type="NCBI Taxonomy" id="2740835"/>
    <lineage>
        <taxon>Eukaryota</taxon>
        <taxon>Metazoa</taxon>
        <taxon>Ecdysozoa</taxon>
        <taxon>Arthropoda</taxon>
        <taxon>Chelicerata</taxon>
        <taxon>Arachnida</taxon>
        <taxon>Araneae</taxon>
        <taxon>Araneomorphae</taxon>
        <taxon>Entelegynae</taxon>
        <taxon>Araneoidea</taxon>
        <taxon>Nephilidae</taxon>
        <taxon>Trichonephila</taxon>
    </lineage>
</organism>